<organism evidence="8 9">
    <name type="scientific">Molorchus minor</name>
    <dbReference type="NCBI Taxonomy" id="1323400"/>
    <lineage>
        <taxon>Eukaryota</taxon>
        <taxon>Metazoa</taxon>
        <taxon>Ecdysozoa</taxon>
        <taxon>Arthropoda</taxon>
        <taxon>Hexapoda</taxon>
        <taxon>Insecta</taxon>
        <taxon>Pterygota</taxon>
        <taxon>Neoptera</taxon>
        <taxon>Endopterygota</taxon>
        <taxon>Coleoptera</taxon>
        <taxon>Polyphaga</taxon>
        <taxon>Cucujiformia</taxon>
        <taxon>Chrysomeloidea</taxon>
        <taxon>Cerambycidae</taxon>
        <taxon>Lamiinae</taxon>
        <taxon>Monochamini</taxon>
        <taxon>Molorchus</taxon>
    </lineage>
</organism>
<protein>
    <submittedName>
        <fullName evidence="8">Uncharacterized protein</fullName>
    </submittedName>
</protein>
<comment type="caution">
    <text evidence="8">The sequence shown here is derived from an EMBL/GenBank/DDBJ whole genome shotgun (WGS) entry which is preliminary data.</text>
</comment>
<evidence type="ECO:0000256" key="2">
    <source>
        <dbReference type="ARBA" id="ARBA00009436"/>
    </source>
</evidence>
<evidence type="ECO:0000256" key="3">
    <source>
        <dbReference type="ARBA" id="ARBA00022692"/>
    </source>
</evidence>
<keyword evidence="6 7" id="KW-0472">Membrane</keyword>
<evidence type="ECO:0000313" key="8">
    <source>
        <dbReference type="EMBL" id="KAJ8977182.1"/>
    </source>
</evidence>
<comment type="subcellular location">
    <subcellularLocation>
        <location evidence="1">Endoplasmic reticulum membrane</location>
        <topology evidence="1">Multi-pass membrane protein</topology>
    </subcellularLocation>
</comment>
<dbReference type="Proteomes" id="UP001162164">
    <property type="component" value="Unassembled WGS sequence"/>
</dbReference>
<dbReference type="InterPro" id="IPR029008">
    <property type="entry name" value="EMC6-like"/>
</dbReference>
<name>A0ABQ9JID5_9CUCU</name>
<keyword evidence="3 7" id="KW-0812">Transmembrane</keyword>
<evidence type="ECO:0000256" key="4">
    <source>
        <dbReference type="ARBA" id="ARBA00022824"/>
    </source>
</evidence>
<keyword evidence="9" id="KW-1185">Reference proteome</keyword>
<evidence type="ECO:0000256" key="7">
    <source>
        <dbReference type="SAM" id="Phobius"/>
    </source>
</evidence>
<dbReference type="Pfam" id="PF07019">
    <property type="entry name" value="EMC6"/>
    <property type="match status" value="1"/>
</dbReference>
<evidence type="ECO:0000256" key="1">
    <source>
        <dbReference type="ARBA" id="ARBA00004477"/>
    </source>
</evidence>
<dbReference type="InterPro" id="IPR010742">
    <property type="entry name" value="RCAF1"/>
</dbReference>
<feature type="transmembrane region" description="Helical" evidence="7">
    <location>
        <begin position="51"/>
        <end position="70"/>
    </location>
</feature>
<evidence type="ECO:0000313" key="9">
    <source>
        <dbReference type="Proteomes" id="UP001162164"/>
    </source>
</evidence>
<keyword evidence="4" id="KW-0256">Endoplasmic reticulum</keyword>
<keyword evidence="5 7" id="KW-1133">Transmembrane helix</keyword>
<sequence>MIRYEESRLLEMDLQLRFVLINASVIYFYFSNLQCIDEDEFGGAWELTKEGFMTSLAGFLVTWIIIYSGLYQQTDRLL</sequence>
<feature type="transmembrane region" description="Helical" evidence="7">
    <location>
        <begin position="12"/>
        <end position="31"/>
    </location>
</feature>
<dbReference type="EMBL" id="JAPWTJ010000578">
    <property type="protein sequence ID" value="KAJ8977182.1"/>
    <property type="molecule type" value="Genomic_DNA"/>
</dbReference>
<evidence type="ECO:0000256" key="5">
    <source>
        <dbReference type="ARBA" id="ARBA00022989"/>
    </source>
</evidence>
<reference evidence="8" key="1">
    <citation type="journal article" date="2023" name="Insect Mol. Biol.">
        <title>Genome sequencing provides insights into the evolution of gene families encoding plant cell wall-degrading enzymes in longhorned beetles.</title>
        <authorList>
            <person name="Shin N.R."/>
            <person name="Okamura Y."/>
            <person name="Kirsch R."/>
            <person name="Pauchet Y."/>
        </authorList>
    </citation>
    <scope>NUCLEOTIDE SEQUENCE</scope>
    <source>
        <strain evidence="8">MMC_N1</strain>
    </source>
</reference>
<dbReference type="PANTHER" id="PTHR12906:SF0">
    <property type="entry name" value="GEL COMPLEX SUBUNIT OPTI"/>
    <property type="match status" value="1"/>
</dbReference>
<accession>A0ABQ9JID5</accession>
<evidence type="ECO:0000256" key="6">
    <source>
        <dbReference type="ARBA" id="ARBA00023136"/>
    </source>
</evidence>
<dbReference type="PANTHER" id="PTHR12906">
    <property type="entry name" value="PROTEIN C20ORF24 RAB5-INTERACTING PROTEIN"/>
    <property type="match status" value="1"/>
</dbReference>
<comment type="similarity">
    <text evidence="2">Belongs to the EMC6 family.</text>
</comment>
<gene>
    <name evidence="8" type="ORF">NQ317_018063</name>
</gene>
<proteinExistence type="inferred from homology"/>